<evidence type="ECO:0000313" key="4">
    <source>
        <dbReference type="Proteomes" id="UP000786811"/>
    </source>
</evidence>
<dbReference type="Proteomes" id="UP000786811">
    <property type="component" value="Unassembled WGS sequence"/>
</dbReference>
<feature type="compositionally biased region" description="Polar residues" evidence="1">
    <location>
        <begin position="74"/>
        <end position="115"/>
    </location>
</feature>
<proteinExistence type="predicted"/>
<dbReference type="Pfam" id="PF00098">
    <property type="entry name" value="zf-CCHC"/>
    <property type="match status" value="1"/>
</dbReference>
<dbReference type="SMART" id="SM00343">
    <property type="entry name" value="ZnF_C2HC"/>
    <property type="match status" value="1"/>
</dbReference>
<dbReference type="InterPro" id="IPR036875">
    <property type="entry name" value="Znf_CCHC_sf"/>
</dbReference>
<dbReference type="SUPFAM" id="SSF57756">
    <property type="entry name" value="Retrovirus zinc finger-like domains"/>
    <property type="match status" value="1"/>
</dbReference>
<feature type="region of interest" description="Disordered" evidence="1">
    <location>
        <begin position="73"/>
        <end position="176"/>
    </location>
</feature>
<dbReference type="OrthoDB" id="7701518at2759"/>
<evidence type="ECO:0000256" key="1">
    <source>
        <dbReference type="SAM" id="MobiDB-lite"/>
    </source>
</evidence>
<keyword evidence="4" id="KW-1185">Reference proteome</keyword>
<dbReference type="Gene3D" id="4.10.60.10">
    <property type="entry name" value="Zinc finger, CCHC-type"/>
    <property type="match status" value="1"/>
</dbReference>
<evidence type="ECO:0000313" key="3">
    <source>
        <dbReference type="EMBL" id="CAG5102784.1"/>
    </source>
</evidence>
<sequence>MSNITTLRAGLNNAGYQHILSFRRQLYIKPEDVKKLSTSWKVDFDETSYWIYPTMDNMLCYVCKEEGHLAKSCPTDSNLKNSQNPEENNLLTASQTSCNEQSLSPAPVDNNNSNKEQTKFPSLPAKRPLSSTSSTAGMPPPATPLGKRSENLKDNLATKQKSKKIRTEDGQLHQNP</sequence>
<reference evidence="3" key="1">
    <citation type="submission" date="2021-04" db="EMBL/GenBank/DDBJ databases">
        <authorList>
            <person name="Chebbi M.A.C M."/>
        </authorList>
    </citation>
    <scope>NUCLEOTIDE SEQUENCE</scope>
</reference>
<gene>
    <name evidence="3" type="ORF">HICCMSTLAB_LOCUS11182</name>
</gene>
<feature type="domain" description="CCHC-type" evidence="2">
    <location>
        <begin position="59"/>
        <end position="75"/>
    </location>
</feature>
<dbReference type="AlphaFoldDB" id="A0A8J2HLQ7"/>
<feature type="compositionally biased region" description="Basic and acidic residues" evidence="1">
    <location>
        <begin position="165"/>
        <end position="176"/>
    </location>
</feature>
<protein>
    <submittedName>
        <fullName evidence="3">Similar to Transposon TX1 uncharacterized 82 kDa protein (Xenopus laevis)</fullName>
    </submittedName>
</protein>
<evidence type="ECO:0000259" key="2">
    <source>
        <dbReference type="SMART" id="SM00343"/>
    </source>
</evidence>
<accession>A0A8J2HLQ7</accession>
<name>A0A8J2HLQ7_COTCN</name>
<dbReference type="GO" id="GO:0003676">
    <property type="term" value="F:nucleic acid binding"/>
    <property type="evidence" value="ECO:0007669"/>
    <property type="project" value="InterPro"/>
</dbReference>
<dbReference type="GO" id="GO:0008270">
    <property type="term" value="F:zinc ion binding"/>
    <property type="evidence" value="ECO:0007669"/>
    <property type="project" value="InterPro"/>
</dbReference>
<organism evidence="3 4">
    <name type="scientific">Cotesia congregata</name>
    <name type="common">Parasitoid wasp</name>
    <name type="synonym">Apanteles congregatus</name>
    <dbReference type="NCBI Taxonomy" id="51543"/>
    <lineage>
        <taxon>Eukaryota</taxon>
        <taxon>Metazoa</taxon>
        <taxon>Ecdysozoa</taxon>
        <taxon>Arthropoda</taxon>
        <taxon>Hexapoda</taxon>
        <taxon>Insecta</taxon>
        <taxon>Pterygota</taxon>
        <taxon>Neoptera</taxon>
        <taxon>Endopterygota</taxon>
        <taxon>Hymenoptera</taxon>
        <taxon>Apocrita</taxon>
        <taxon>Ichneumonoidea</taxon>
        <taxon>Braconidae</taxon>
        <taxon>Microgastrinae</taxon>
        <taxon>Cotesia</taxon>
    </lineage>
</organism>
<comment type="caution">
    <text evidence="3">The sequence shown here is derived from an EMBL/GenBank/DDBJ whole genome shotgun (WGS) entry which is preliminary data.</text>
</comment>
<dbReference type="EMBL" id="CAJNRD030001123">
    <property type="protein sequence ID" value="CAG5102784.1"/>
    <property type="molecule type" value="Genomic_DNA"/>
</dbReference>
<dbReference type="InterPro" id="IPR001878">
    <property type="entry name" value="Znf_CCHC"/>
</dbReference>